<evidence type="ECO:0000256" key="2">
    <source>
        <dbReference type="ARBA" id="ARBA00022801"/>
    </source>
</evidence>
<dbReference type="InterPro" id="IPR000026">
    <property type="entry name" value="N1-like"/>
</dbReference>
<evidence type="ECO:0000256" key="1">
    <source>
        <dbReference type="ARBA" id="ARBA00022722"/>
    </source>
</evidence>
<evidence type="ECO:0000313" key="4">
    <source>
        <dbReference type="Proteomes" id="UP000272729"/>
    </source>
</evidence>
<sequence length="139" mass="15415">MSTLDRTRLSWTTRLVVAISALVAVVGLTTAVSPTADATVYGSCTLTRCADARSANYTWSSKGYPSTRGWYSWPNGQCNFAGGTFYNREGQLPSGRSYLEFDVYPRACGASRDAYRIIVDRTTGAVYFSPNHYTDFYRL</sequence>
<dbReference type="SUPFAM" id="SSF53933">
    <property type="entry name" value="Microbial ribonucleases"/>
    <property type="match status" value="1"/>
</dbReference>
<dbReference type="AlphaFoldDB" id="A0A495WYV2"/>
<name>A0A495WYV2_9PSEU</name>
<reference evidence="3 4" key="1">
    <citation type="submission" date="2018-10" db="EMBL/GenBank/DDBJ databases">
        <title>Sequencing the genomes of 1000 actinobacteria strains.</title>
        <authorList>
            <person name="Klenk H.-P."/>
        </authorList>
    </citation>
    <scope>NUCLEOTIDE SEQUENCE [LARGE SCALE GENOMIC DNA]</scope>
    <source>
        <strain evidence="3 4">DSM 43911</strain>
    </source>
</reference>
<dbReference type="GO" id="GO:0016787">
    <property type="term" value="F:hydrolase activity"/>
    <property type="evidence" value="ECO:0007669"/>
    <property type="project" value="UniProtKB-KW"/>
</dbReference>
<dbReference type="RefSeq" id="WP_121217013.1">
    <property type="nucleotide sequence ID" value="NZ_JBIUBA010000032.1"/>
</dbReference>
<dbReference type="Proteomes" id="UP000272729">
    <property type="component" value="Unassembled WGS sequence"/>
</dbReference>
<proteinExistence type="predicted"/>
<dbReference type="GO" id="GO:0004521">
    <property type="term" value="F:RNA endonuclease activity"/>
    <property type="evidence" value="ECO:0007669"/>
    <property type="project" value="InterPro"/>
</dbReference>
<evidence type="ECO:0000313" key="3">
    <source>
        <dbReference type="EMBL" id="RKT67021.1"/>
    </source>
</evidence>
<gene>
    <name evidence="3" type="ORF">DFJ66_0189</name>
</gene>
<keyword evidence="2" id="KW-0378">Hydrolase</keyword>
<organism evidence="3 4">
    <name type="scientific">Saccharothrix variisporea</name>
    <dbReference type="NCBI Taxonomy" id="543527"/>
    <lineage>
        <taxon>Bacteria</taxon>
        <taxon>Bacillati</taxon>
        <taxon>Actinomycetota</taxon>
        <taxon>Actinomycetes</taxon>
        <taxon>Pseudonocardiales</taxon>
        <taxon>Pseudonocardiaceae</taxon>
        <taxon>Saccharothrix</taxon>
    </lineage>
</organism>
<dbReference type="EMBL" id="RBXR01000001">
    <property type="protein sequence ID" value="RKT67021.1"/>
    <property type="molecule type" value="Genomic_DNA"/>
</dbReference>
<dbReference type="OrthoDB" id="4206279at2"/>
<comment type="caution">
    <text evidence="3">The sequence shown here is derived from an EMBL/GenBank/DDBJ whole genome shotgun (WGS) entry which is preliminary data.</text>
</comment>
<protein>
    <submittedName>
        <fullName evidence="3">Ribonuclease</fullName>
    </submittedName>
</protein>
<keyword evidence="1" id="KW-0540">Nuclease</keyword>
<dbReference type="GO" id="GO:0003723">
    <property type="term" value="F:RNA binding"/>
    <property type="evidence" value="ECO:0007669"/>
    <property type="project" value="InterPro"/>
</dbReference>
<dbReference type="Gene3D" id="3.10.450.30">
    <property type="entry name" value="Microbial ribonucleases"/>
    <property type="match status" value="1"/>
</dbReference>
<keyword evidence="4" id="KW-1185">Reference proteome</keyword>
<dbReference type="Pfam" id="PF00545">
    <property type="entry name" value="Ribonuclease"/>
    <property type="match status" value="1"/>
</dbReference>
<dbReference type="InterPro" id="IPR016191">
    <property type="entry name" value="Ribonuclease/ribotoxin"/>
</dbReference>
<accession>A0A495WYV2</accession>